<evidence type="ECO:0000256" key="3">
    <source>
        <dbReference type="ARBA" id="ARBA00010883"/>
    </source>
</evidence>
<evidence type="ECO:0000313" key="10">
    <source>
        <dbReference type="EnsemblMetazoa" id="XP_030852263"/>
    </source>
</evidence>
<dbReference type="InterPro" id="IPR001683">
    <property type="entry name" value="PX_dom"/>
</dbReference>
<feature type="domain" description="PX" evidence="9">
    <location>
        <begin position="73"/>
        <end position="192"/>
    </location>
</feature>
<dbReference type="InterPro" id="IPR036871">
    <property type="entry name" value="PX_dom_sf"/>
</dbReference>
<dbReference type="AlphaFoldDB" id="A0A7M7PJQ5"/>
<dbReference type="RefSeq" id="XP_030852263.1">
    <property type="nucleotide sequence ID" value="XM_030996403.1"/>
</dbReference>
<dbReference type="Proteomes" id="UP000007110">
    <property type="component" value="Unassembled WGS sequence"/>
</dbReference>
<dbReference type="EnsemblMetazoa" id="XM_030996403">
    <property type="protein sequence ID" value="XP_030852263"/>
    <property type="gene ID" value="LOC579055"/>
</dbReference>
<keyword evidence="5" id="KW-0963">Cytoplasm</keyword>
<accession>A0A7M7PJQ5</accession>
<dbReference type="InterPro" id="IPR015404">
    <property type="entry name" value="Vps5_C"/>
</dbReference>
<keyword evidence="7" id="KW-0472">Membrane</keyword>
<dbReference type="Pfam" id="PF09325">
    <property type="entry name" value="Vps5"/>
    <property type="match status" value="1"/>
</dbReference>
<proteinExistence type="inferred from homology"/>
<dbReference type="CDD" id="cd06860">
    <property type="entry name" value="PX_SNX7_30_like"/>
    <property type="match status" value="1"/>
</dbReference>
<dbReference type="PANTHER" id="PTHR45949">
    <property type="entry name" value="SORTING NEXIN-4"/>
    <property type="match status" value="1"/>
</dbReference>
<evidence type="ECO:0000256" key="1">
    <source>
        <dbReference type="ARBA" id="ARBA00004184"/>
    </source>
</evidence>
<keyword evidence="4" id="KW-0813">Transport</keyword>
<dbReference type="Gene3D" id="1.20.1270.60">
    <property type="entry name" value="Arfaptin homology (AH) domain/BAR domain"/>
    <property type="match status" value="1"/>
</dbReference>
<evidence type="ECO:0000313" key="11">
    <source>
        <dbReference type="Proteomes" id="UP000007110"/>
    </source>
</evidence>
<dbReference type="InterPro" id="IPR027267">
    <property type="entry name" value="AH/BAR_dom_sf"/>
</dbReference>
<dbReference type="GO" id="GO:0035091">
    <property type="term" value="F:phosphatidylinositol binding"/>
    <property type="evidence" value="ECO:0007669"/>
    <property type="project" value="InterPro"/>
</dbReference>
<evidence type="ECO:0000256" key="7">
    <source>
        <dbReference type="ARBA" id="ARBA00023136"/>
    </source>
</evidence>
<evidence type="ECO:0000259" key="9">
    <source>
        <dbReference type="PROSITE" id="PS50195"/>
    </source>
</evidence>
<dbReference type="Pfam" id="PF00787">
    <property type="entry name" value="PX"/>
    <property type="match status" value="1"/>
</dbReference>
<protein>
    <recommendedName>
        <fullName evidence="9">PX domain-containing protein</fullName>
    </recommendedName>
</protein>
<dbReference type="GeneID" id="579055"/>
<evidence type="ECO:0000256" key="8">
    <source>
        <dbReference type="SAM" id="MobiDB-lite"/>
    </source>
</evidence>
<dbReference type="PROSITE" id="PS50195">
    <property type="entry name" value="PX"/>
    <property type="match status" value="1"/>
</dbReference>
<dbReference type="PANTHER" id="PTHR45949:SF2">
    <property type="entry name" value="SORTING NEXIN-4"/>
    <property type="match status" value="1"/>
</dbReference>
<dbReference type="SMART" id="SM00312">
    <property type="entry name" value="PX"/>
    <property type="match status" value="1"/>
</dbReference>
<organism evidence="10 11">
    <name type="scientific">Strongylocentrotus purpuratus</name>
    <name type="common">Purple sea urchin</name>
    <dbReference type="NCBI Taxonomy" id="7668"/>
    <lineage>
        <taxon>Eukaryota</taxon>
        <taxon>Metazoa</taxon>
        <taxon>Echinodermata</taxon>
        <taxon>Eleutherozoa</taxon>
        <taxon>Echinozoa</taxon>
        <taxon>Echinoidea</taxon>
        <taxon>Euechinoidea</taxon>
        <taxon>Echinacea</taxon>
        <taxon>Camarodonta</taxon>
        <taxon>Echinidea</taxon>
        <taxon>Strongylocentrotidae</taxon>
        <taxon>Strongylocentrotus</taxon>
    </lineage>
</organism>
<keyword evidence="6" id="KW-0446">Lipid-binding</keyword>
<evidence type="ECO:0000256" key="5">
    <source>
        <dbReference type="ARBA" id="ARBA00022490"/>
    </source>
</evidence>
<evidence type="ECO:0000256" key="2">
    <source>
        <dbReference type="ARBA" id="ARBA00004496"/>
    </source>
</evidence>
<dbReference type="GO" id="GO:0012505">
    <property type="term" value="C:endomembrane system"/>
    <property type="evidence" value="ECO:0007669"/>
    <property type="project" value="UniProtKB-SubCell"/>
</dbReference>
<feature type="region of interest" description="Disordered" evidence="8">
    <location>
        <begin position="428"/>
        <end position="492"/>
    </location>
</feature>
<reference evidence="10" key="2">
    <citation type="submission" date="2021-01" db="UniProtKB">
        <authorList>
            <consortium name="EnsemblMetazoa"/>
        </authorList>
    </citation>
    <scope>IDENTIFICATION</scope>
</reference>
<sequence>MADILETPTSVIAVENHENGEENGKDVHPLAAAMDDEEEEIISTILASPGGDSIASTKALIGSYNFEDDDDARDLFIKVDDPMRHTGKMESFVSYRVTTKTTRSSFDNPEYSVRRRYQDFLWLRQKLAEVQPTHLVPPLPEKQSMRLDRFAPEFLAARRRALHKFLERISEHPVLSFNENLQVFVTAKELTAHRRQSMSLMSRMGSSLRTTTTAALLRNRSPEFTVMGEYVQMLGEKLGSIERISLRILQESKDYVSELKTYSPAFRLWSNSETELTTPLSKMADGVEICTQSIEDQNTYQETDFLPFVKEYSLYTESIKTVLKKRDQFQMEHELAVEELNKKKNEREQIHSKRRQLIPKLQKEVEVFSDRAECANADLKADMERWHHNRRKDMKDMLSGMAYQQIMSNTGILQAWEDVISSLRDEAGFLHGEDPSPMHSTTDPSLTGATSPTLTSSSGAERGGAKNSKPEGFLDINNGLEDEDEEEELNAS</sequence>
<dbReference type="CDD" id="cd07624">
    <property type="entry name" value="BAR_SNX7_30"/>
    <property type="match status" value="1"/>
</dbReference>
<feature type="compositionally biased region" description="Polar residues" evidence="8">
    <location>
        <begin position="438"/>
        <end position="459"/>
    </location>
</feature>
<dbReference type="SUPFAM" id="SSF64268">
    <property type="entry name" value="PX domain"/>
    <property type="match status" value="1"/>
</dbReference>
<reference evidence="11" key="1">
    <citation type="submission" date="2015-02" db="EMBL/GenBank/DDBJ databases">
        <title>Genome sequencing for Strongylocentrotus purpuratus.</title>
        <authorList>
            <person name="Murali S."/>
            <person name="Liu Y."/>
            <person name="Vee V."/>
            <person name="English A."/>
            <person name="Wang M."/>
            <person name="Skinner E."/>
            <person name="Han Y."/>
            <person name="Muzny D.M."/>
            <person name="Worley K.C."/>
            <person name="Gibbs R.A."/>
        </authorList>
    </citation>
    <scope>NUCLEOTIDE SEQUENCE</scope>
</reference>
<comment type="similarity">
    <text evidence="3">Belongs to the sorting nexin family.</text>
</comment>
<feature type="compositionally biased region" description="Acidic residues" evidence="8">
    <location>
        <begin position="480"/>
        <end position="492"/>
    </location>
</feature>
<dbReference type="SUPFAM" id="SSF103657">
    <property type="entry name" value="BAR/IMD domain-like"/>
    <property type="match status" value="1"/>
</dbReference>
<evidence type="ECO:0000256" key="4">
    <source>
        <dbReference type="ARBA" id="ARBA00022448"/>
    </source>
</evidence>
<comment type="subcellular location">
    <subcellularLocation>
        <location evidence="2">Cytoplasm</location>
    </subcellularLocation>
    <subcellularLocation>
        <location evidence="1">Endomembrane system</location>
        <topology evidence="1">Peripheral membrane protein</topology>
    </subcellularLocation>
</comment>
<dbReference type="GO" id="GO:0005737">
    <property type="term" value="C:cytoplasm"/>
    <property type="evidence" value="ECO:0007669"/>
    <property type="project" value="UniProtKB-SubCell"/>
</dbReference>
<name>A0A7M7PJQ5_STRPU</name>
<dbReference type="Gene3D" id="3.30.1520.10">
    <property type="entry name" value="Phox-like domain"/>
    <property type="match status" value="1"/>
</dbReference>
<evidence type="ECO:0000256" key="6">
    <source>
        <dbReference type="ARBA" id="ARBA00023121"/>
    </source>
</evidence>
<keyword evidence="11" id="KW-1185">Reference proteome</keyword>